<protein>
    <submittedName>
        <fullName evidence="1">Uncharacterized protein</fullName>
    </submittedName>
</protein>
<proteinExistence type="predicted"/>
<organism evidence="1">
    <name type="scientific">Anguilla anguilla</name>
    <name type="common">European freshwater eel</name>
    <name type="synonym">Muraena anguilla</name>
    <dbReference type="NCBI Taxonomy" id="7936"/>
    <lineage>
        <taxon>Eukaryota</taxon>
        <taxon>Metazoa</taxon>
        <taxon>Chordata</taxon>
        <taxon>Craniata</taxon>
        <taxon>Vertebrata</taxon>
        <taxon>Euteleostomi</taxon>
        <taxon>Actinopterygii</taxon>
        <taxon>Neopterygii</taxon>
        <taxon>Teleostei</taxon>
        <taxon>Anguilliformes</taxon>
        <taxon>Anguillidae</taxon>
        <taxon>Anguilla</taxon>
    </lineage>
</organism>
<name>A0A0E9R9N9_ANGAN</name>
<reference evidence="1" key="1">
    <citation type="submission" date="2014-11" db="EMBL/GenBank/DDBJ databases">
        <authorList>
            <person name="Amaro Gonzalez C."/>
        </authorList>
    </citation>
    <scope>NUCLEOTIDE SEQUENCE</scope>
</reference>
<dbReference type="EMBL" id="GBXM01083075">
    <property type="protein sequence ID" value="JAH25502.1"/>
    <property type="molecule type" value="Transcribed_RNA"/>
</dbReference>
<dbReference type="AlphaFoldDB" id="A0A0E9R9N9"/>
<reference evidence="1" key="2">
    <citation type="journal article" date="2015" name="Fish Shellfish Immunol.">
        <title>Early steps in the European eel (Anguilla anguilla)-Vibrio vulnificus interaction in the gills: Role of the RtxA13 toxin.</title>
        <authorList>
            <person name="Callol A."/>
            <person name="Pajuelo D."/>
            <person name="Ebbesson L."/>
            <person name="Teles M."/>
            <person name="MacKenzie S."/>
            <person name="Amaro C."/>
        </authorList>
    </citation>
    <scope>NUCLEOTIDE SEQUENCE</scope>
</reference>
<evidence type="ECO:0000313" key="1">
    <source>
        <dbReference type="EMBL" id="JAH25502.1"/>
    </source>
</evidence>
<accession>A0A0E9R9N9</accession>
<sequence length="31" mass="3639">MQNNGKAKMYISNDTSKLLSKCESWMYILKI</sequence>